<dbReference type="CDD" id="cd05233">
    <property type="entry name" value="SDR_c"/>
    <property type="match status" value="1"/>
</dbReference>
<comment type="caution">
    <text evidence="3">The sequence shown here is derived from an EMBL/GenBank/DDBJ whole genome shotgun (WGS) entry which is preliminary data.</text>
</comment>
<dbReference type="InterPro" id="IPR036291">
    <property type="entry name" value="NAD(P)-bd_dom_sf"/>
</dbReference>
<protein>
    <submittedName>
        <fullName evidence="3">SDR family NAD(P)-dependent oxidoreductase</fullName>
    </submittedName>
</protein>
<dbReference type="Pfam" id="PF00106">
    <property type="entry name" value="adh_short"/>
    <property type="match status" value="1"/>
</dbReference>
<keyword evidence="4" id="KW-1185">Reference proteome</keyword>
<evidence type="ECO:0000313" key="3">
    <source>
        <dbReference type="EMBL" id="MEJ5979383.1"/>
    </source>
</evidence>
<dbReference type="PANTHER" id="PTHR44196:SF2">
    <property type="entry name" value="SHORT-CHAIN DEHYDROGENASE-RELATED"/>
    <property type="match status" value="1"/>
</dbReference>
<dbReference type="PROSITE" id="PS00061">
    <property type="entry name" value="ADH_SHORT"/>
    <property type="match status" value="1"/>
</dbReference>
<sequence length="261" mass="27632">MADKFAIITGASTGIGFELASLAAENGYDILVVADEPLIDAAAADFRKYGVEVTSVEADLATIEGVETLLAAADGRHIDLLCANAGRGLGHAFLDQDPPDWRRVIDTNITGTIFLLQRVLQEMVVRNAGKVLITGSIAGFIPGSFQAVYNGTKAFIDSFADAIRNEIKESKGVTVTTLMPGPVETEFFDRANMLDTSVGASDSKSDPADVARDGWDALMNGEAHVVSGWKNKVQAALAHVTPAAILAEQHRKMAEPGSDNS</sequence>
<dbReference type="SUPFAM" id="SSF51735">
    <property type="entry name" value="NAD(P)-binding Rossmann-fold domains"/>
    <property type="match status" value="1"/>
</dbReference>
<evidence type="ECO:0000256" key="1">
    <source>
        <dbReference type="ARBA" id="ARBA00006484"/>
    </source>
</evidence>
<organism evidence="3 4">
    <name type="scientific">Novosphingobium anseongense</name>
    <dbReference type="NCBI Taxonomy" id="3133436"/>
    <lineage>
        <taxon>Bacteria</taxon>
        <taxon>Pseudomonadati</taxon>
        <taxon>Pseudomonadota</taxon>
        <taxon>Alphaproteobacteria</taxon>
        <taxon>Sphingomonadales</taxon>
        <taxon>Sphingomonadaceae</taxon>
        <taxon>Novosphingobium</taxon>
    </lineage>
</organism>
<evidence type="ECO:0000256" key="2">
    <source>
        <dbReference type="ARBA" id="ARBA00023002"/>
    </source>
</evidence>
<accession>A0ABU8S2F0</accession>
<dbReference type="InterPro" id="IPR002347">
    <property type="entry name" value="SDR_fam"/>
</dbReference>
<keyword evidence="2" id="KW-0560">Oxidoreductase</keyword>
<comment type="similarity">
    <text evidence="1">Belongs to the short-chain dehydrogenases/reductases (SDR) family.</text>
</comment>
<dbReference type="RefSeq" id="WP_339589321.1">
    <property type="nucleotide sequence ID" value="NZ_JBBHJZ010000007.1"/>
</dbReference>
<name>A0ABU8S2F0_9SPHN</name>
<dbReference type="InterPro" id="IPR020904">
    <property type="entry name" value="Sc_DH/Rdtase_CS"/>
</dbReference>
<dbReference type="PRINTS" id="PR00081">
    <property type="entry name" value="GDHRDH"/>
</dbReference>
<dbReference type="Proteomes" id="UP001361239">
    <property type="component" value="Unassembled WGS sequence"/>
</dbReference>
<reference evidence="3 4" key="1">
    <citation type="submission" date="2024-03" db="EMBL/GenBank/DDBJ databases">
        <authorList>
            <person name="Jo J.-H."/>
        </authorList>
    </citation>
    <scope>NUCLEOTIDE SEQUENCE [LARGE SCALE GENOMIC DNA]</scope>
    <source>
        <strain evidence="3 4">PS1R-30</strain>
    </source>
</reference>
<dbReference type="PANTHER" id="PTHR44196">
    <property type="entry name" value="DEHYDROGENASE/REDUCTASE SDR FAMILY MEMBER 7B"/>
    <property type="match status" value="1"/>
</dbReference>
<gene>
    <name evidence="3" type="ORF">WG901_22205</name>
</gene>
<evidence type="ECO:0000313" key="4">
    <source>
        <dbReference type="Proteomes" id="UP001361239"/>
    </source>
</evidence>
<proteinExistence type="inferred from homology"/>
<dbReference type="EMBL" id="JBBHJZ010000007">
    <property type="protein sequence ID" value="MEJ5979383.1"/>
    <property type="molecule type" value="Genomic_DNA"/>
</dbReference>
<dbReference type="Gene3D" id="3.40.50.720">
    <property type="entry name" value="NAD(P)-binding Rossmann-like Domain"/>
    <property type="match status" value="1"/>
</dbReference>